<evidence type="ECO:0000256" key="1">
    <source>
        <dbReference type="SAM" id="Phobius"/>
    </source>
</evidence>
<dbReference type="Proteomes" id="UP000030758">
    <property type="component" value="Unassembled WGS sequence"/>
</dbReference>
<name>A0A085N8P9_9BILA</name>
<gene>
    <name evidence="2" type="ORF">M513_07067</name>
    <name evidence="3" type="ORF">M514_07067</name>
</gene>
<keyword evidence="4" id="KW-1185">Reference proteome</keyword>
<accession>A0A085N8P9</accession>
<dbReference type="EMBL" id="KL363232">
    <property type="protein sequence ID" value="KFD52085.1"/>
    <property type="molecule type" value="Genomic_DNA"/>
</dbReference>
<sequence length="68" mass="7500">MSTWAEGQKFIFDCCIADIIETFSFNVCLLLAVLISFIEIALLLKKRHAPTTELLAALILGQSIICNA</sequence>
<organism evidence="3">
    <name type="scientific">Trichuris suis</name>
    <name type="common">pig whipworm</name>
    <dbReference type="NCBI Taxonomy" id="68888"/>
    <lineage>
        <taxon>Eukaryota</taxon>
        <taxon>Metazoa</taxon>
        <taxon>Ecdysozoa</taxon>
        <taxon>Nematoda</taxon>
        <taxon>Enoplea</taxon>
        <taxon>Dorylaimia</taxon>
        <taxon>Trichinellida</taxon>
        <taxon>Trichuridae</taxon>
        <taxon>Trichuris</taxon>
    </lineage>
</organism>
<dbReference type="AlphaFoldDB" id="A0A085N8P9"/>
<keyword evidence="1" id="KW-1133">Transmembrane helix</keyword>
<evidence type="ECO:0000313" key="4">
    <source>
        <dbReference type="Proteomes" id="UP000030764"/>
    </source>
</evidence>
<dbReference type="EMBL" id="KL367531">
    <property type="protein sequence ID" value="KFD65845.1"/>
    <property type="molecule type" value="Genomic_DNA"/>
</dbReference>
<evidence type="ECO:0000313" key="3">
    <source>
        <dbReference type="EMBL" id="KFD65845.1"/>
    </source>
</evidence>
<protein>
    <submittedName>
        <fullName evidence="3">Uncharacterized protein</fullName>
    </submittedName>
</protein>
<dbReference type="Proteomes" id="UP000030764">
    <property type="component" value="Unassembled WGS sequence"/>
</dbReference>
<reference evidence="3 4" key="1">
    <citation type="journal article" date="2014" name="Nat. Genet.">
        <title>Genome and transcriptome of the porcine whipworm Trichuris suis.</title>
        <authorList>
            <person name="Jex A.R."/>
            <person name="Nejsum P."/>
            <person name="Schwarz E.M."/>
            <person name="Hu L."/>
            <person name="Young N.D."/>
            <person name="Hall R.S."/>
            <person name="Korhonen P.K."/>
            <person name="Liao S."/>
            <person name="Thamsborg S."/>
            <person name="Xia J."/>
            <person name="Xu P."/>
            <person name="Wang S."/>
            <person name="Scheerlinck J.P."/>
            <person name="Hofmann A."/>
            <person name="Sternberg P.W."/>
            <person name="Wang J."/>
            <person name="Gasser R.B."/>
        </authorList>
    </citation>
    <scope>NUCLEOTIDE SEQUENCE [LARGE SCALE GENOMIC DNA]</scope>
    <source>
        <strain evidence="3">DCEP-RM93F</strain>
        <strain evidence="2">DCEP-RM93M</strain>
    </source>
</reference>
<keyword evidence="1" id="KW-0812">Transmembrane</keyword>
<keyword evidence="1" id="KW-0472">Membrane</keyword>
<proteinExistence type="predicted"/>
<evidence type="ECO:0000313" key="2">
    <source>
        <dbReference type="EMBL" id="KFD52085.1"/>
    </source>
</evidence>
<feature type="transmembrane region" description="Helical" evidence="1">
    <location>
        <begin position="23"/>
        <end position="44"/>
    </location>
</feature>